<keyword evidence="3" id="KW-1185">Reference proteome</keyword>
<keyword evidence="1" id="KW-1133">Transmembrane helix</keyword>
<evidence type="ECO:0000313" key="3">
    <source>
        <dbReference type="Proteomes" id="UP000195437"/>
    </source>
</evidence>
<name>A0A1Y0IPB0_9BACL</name>
<dbReference type="OrthoDB" id="9839004at2"/>
<keyword evidence="1" id="KW-0472">Membrane</keyword>
<dbReference type="AlphaFoldDB" id="A0A1Y0IPB0"/>
<sequence length="173" mass="20306">MKKIIWLGSGLGVLVLGLFFLYVFTQHEQTRLANAEPGFTAEQVAYWDALEAHKIKFNLRSENTAKLIESKQNPDELFRSVEDTLALTREVKFIRYPNEYEEIHLAYKEVMARYEKVYATMNAYLNGELEEDPEMLRDELEQLTFEADTAYWKFGKMESKTYVKSGEDLHDDR</sequence>
<keyword evidence="1" id="KW-0812">Transmembrane</keyword>
<proteinExistence type="predicted"/>
<gene>
    <name evidence="2" type="ORF">CBW65_11985</name>
</gene>
<reference evidence="3" key="1">
    <citation type="submission" date="2017-05" db="EMBL/GenBank/DDBJ databases">
        <authorList>
            <person name="Sung H."/>
        </authorList>
    </citation>
    <scope>NUCLEOTIDE SEQUENCE [LARGE SCALE GENOMIC DNA]</scope>
    <source>
        <strain evidence="3">AR23208</strain>
    </source>
</reference>
<dbReference type="EMBL" id="CP021434">
    <property type="protein sequence ID" value="ARU61656.1"/>
    <property type="molecule type" value="Genomic_DNA"/>
</dbReference>
<dbReference type="KEGG" id="tum:CBW65_11985"/>
<protein>
    <submittedName>
        <fullName evidence="2">Uncharacterized protein</fullName>
    </submittedName>
</protein>
<feature type="transmembrane region" description="Helical" evidence="1">
    <location>
        <begin position="6"/>
        <end position="24"/>
    </location>
</feature>
<organism evidence="2 3">
    <name type="scientific">Tumebacillus avium</name>
    <dbReference type="NCBI Taxonomy" id="1903704"/>
    <lineage>
        <taxon>Bacteria</taxon>
        <taxon>Bacillati</taxon>
        <taxon>Bacillota</taxon>
        <taxon>Bacilli</taxon>
        <taxon>Bacillales</taxon>
        <taxon>Alicyclobacillaceae</taxon>
        <taxon>Tumebacillus</taxon>
    </lineage>
</organism>
<dbReference type="RefSeq" id="WP_087457035.1">
    <property type="nucleotide sequence ID" value="NZ_CP021434.1"/>
</dbReference>
<dbReference type="Proteomes" id="UP000195437">
    <property type="component" value="Chromosome"/>
</dbReference>
<evidence type="ECO:0000256" key="1">
    <source>
        <dbReference type="SAM" id="Phobius"/>
    </source>
</evidence>
<accession>A0A1Y0IPB0</accession>
<evidence type="ECO:0000313" key="2">
    <source>
        <dbReference type="EMBL" id="ARU61656.1"/>
    </source>
</evidence>